<feature type="compositionally biased region" description="Gly residues" evidence="6">
    <location>
        <begin position="1180"/>
        <end position="1189"/>
    </location>
</feature>
<keyword evidence="3 5" id="KW-0963">Cytoplasm</keyword>
<dbReference type="Pfam" id="PF04762">
    <property type="entry name" value="Beta-prop_ELP1_1st"/>
    <property type="match status" value="1"/>
</dbReference>
<evidence type="ECO:0000256" key="2">
    <source>
        <dbReference type="ARBA" id="ARBA00006086"/>
    </source>
</evidence>
<gene>
    <name evidence="12" type="ORF">SPI_01808</name>
</gene>
<dbReference type="Pfam" id="PF23878">
    <property type="entry name" value="TPR_ELP1"/>
    <property type="match status" value="1"/>
</dbReference>
<evidence type="ECO:0000256" key="1">
    <source>
        <dbReference type="ARBA" id="ARBA00005043"/>
    </source>
</evidence>
<feature type="domain" description="ELP1 three-helical bundle" evidence="11">
    <location>
        <begin position="1125"/>
        <end position="1315"/>
    </location>
</feature>
<dbReference type="UniPathway" id="UPA00988"/>
<dbReference type="SUPFAM" id="SSF82171">
    <property type="entry name" value="DPP6 N-terminal domain-like"/>
    <property type="match status" value="1"/>
</dbReference>
<dbReference type="GO" id="GO:0006357">
    <property type="term" value="P:regulation of transcription by RNA polymerase II"/>
    <property type="evidence" value="ECO:0007669"/>
    <property type="project" value="EnsemblFungi"/>
</dbReference>
<dbReference type="Pfam" id="PF23925">
    <property type="entry name" value="A-sol_ELP1"/>
    <property type="match status" value="1"/>
</dbReference>
<dbReference type="InterPro" id="IPR056166">
    <property type="entry name" value="TPR_ELP1"/>
</dbReference>
<evidence type="ECO:0000259" key="7">
    <source>
        <dbReference type="Pfam" id="PF04762"/>
    </source>
</evidence>
<dbReference type="GO" id="GO:0002926">
    <property type="term" value="P:tRNA wobble base 5-methoxycarbonylmethyl-2-thiouridinylation"/>
    <property type="evidence" value="ECO:0007669"/>
    <property type="project" value="TreeGrafter"/>
</dbReference>
<accession>A0A162JD75</accession>
<dbReference type="STRING" id="1081102.A0A162JD75"/>
<comment type="caution">
    <text evidence="12">The sequence shown here is derived from an EMBL/GenBank/DDBJ whole genome shotgun (WGS) entry which is preliminary data.</text>
</comment>
<feature type="region of interest" description="Disordered" evidence="6">
    <location>
        <begin position="1209"/>
        <end position="1251"/>
    </location>
</feature>
<evidence type="ECO:0000313" key="12">
    <source>
        <dbReference type="EMBL" id="OAA67232.1"/>
    </source>
</evidence>
<evidence type="ECO:0000256" key="3">
    <source>
        <dbReference type="ARBA" id="ARBA00022490"/>
    </source>
</evidence>
<name>A0A162JD75_9HYPO</name>
<comment type="function">
    <text evidence="5">Component of the elongator complex which is required for multiple tRNA modifications, including mcm5U (5-methoxycarbonylmethyl uridine), mcm5s2U (5-methoxycarbonylmethyl-2-thiouridine), and ncm5U (5-carbamoylmethyl uridine). The elongator complex catalyzes formation of carboxymethyluridine in the wobble base at position 34 in tRNAs.</text>
</comment>
<evidence type="ECO:0000256" key="5">
    <source>
        <dbReference type="PIRNR" id="PIRNR017233"/>
    </source>
</evidence>
<organism evidence="12 13">
    <name type="scientific">Niveomyces insectorum RCEF 264</name>
    <dbReference type="NCBI Taxonomy" id="1081102"/>
    <lineage>
        <taxon>Eukaryota</taxon>
        <taxon>Fungi</taxon>
        <taxon>Dikarya</taxon>
        <taxon>Ascomycota</taxon>
        <taxon>Pezizomycotina</taxon>
        <taxon>Sordariomycetes</taxon>
        <taxon>Hypocreomycetidae</taxon>
        <taxon>Hypocreales</taxon>
        <taxon>Cordycipitaceae</taxon>
        <taxon>Niveomyces</taxon>
    </lineage>
</organism>
<dbReference type="OrthoDB" id="40048at2759"/>
<keyword evidence="5" id="KW-0539">Nucleus</keyword>
<dbReference type="PANTHER" id="PTHR12747">
    <property type="entry name" value="ELONGATOR COMPLEX PROTEIN 1"/>
    <property type="match status" value="1"/>
</dbReference>
<comment type="subcellular location">
    <subcellularLocation>
        <location evidence="5">Cytoplasm</location>
    </subcellularLocation>
    <subcellularLocation>
        <location evidence="5">Nucleus</location>
    </subcellularLocation>
</comment>
<feature type="domain" description="ELP1 N-terminal second beta-propeller" evidence="8">
    <location>
        <begin position="434"/>
        <end position="704"/>
    </location>
</feature>
<feature type="domain" description="ELP1 first N-terminal beta-propeller" evidence="7">
    <location>
        <begin position="1"/>
        <end position="396"/>
    </location>
</feature>
<feature type="region of interest" description="Disordered" evidence="6">
    <location>
        <begin position="1171"/>
        <end position="1194"/>
    </location>
</feature>
<reference evidence="12 13" key="1">
    <citation type="journal article" date="2016" name="Genome Biol. Evol.">
        <title>Divergent and convergent evolution of fungal pathogenicity.</title>
        <authorList>
            <person name="Shang Y."/>
            <person name="Xiao G."/>
            <person name="Zheng P."/>
            <person name="Cen K."/>
            <person name="Zhan S."/>
            <person name="Wang C."/>
        </authorList>
    </citation>
    <scope>NUCLEOTIDE SEQUENCE [LARGE SCALE GENOMIC DNA]</scope>
    <source>
        <strain evidence="12 13">RCEF 264</strain>
    </source>
</reference>
<dbReference type="EMBL" id="AZHD01000002">
    <property type="protein sequence ID" value="OAA67232.1"/>
    <property type="molecule type" value="Genomic_DNA"/>
</dbReference>
<proteinExistence type="inferred from homology"/>
<keyword evidence="13" id="KW-1185">Reference proteome</keyword>
<comment type="similarity">
    <text evidence="2 5">Belongs to the ELP1/IKA1 family.</text>
</comment>
<dbReference type="InterPro" id="IPR006849">
    <property type="entry name" value="Elp1"/>
</dbReference>
<dbReference type="GO" id="GO:0000049">
    <property type="term" value="F:tRNA binding"/>
    <property type="evidence" value="ECO:0007669"/>
    <property type="project" value="EnsemblFungi"/>
</dbReference>
<evidence type="ECO:0000259" key="11">
    <source>
        <dbReference type="Pfam" id="PF23936"/>
    </source>
</evidence>
<feature type="compositionally biased region" description="Low complexity" evidence="6">
    <location>
        <begin position="1209"/>
        <end position="1223"/>
    </location>
</feature>
<comment type="pathway">
    <text evidence="1">tRNA modification; 5-methoxycarbonylmethyl-2-thiouridine-tRNA biosynthesis.</text>
</comment>
<dbReference type="Pfam" id="PF23797">
    <property type="entry name" value="Beta-prop_ELP1_2nd"/>
    <property type="match status" value="1"/>
</dbReference>
<dbReference type="GO" id="GO:0042802">
    <property type="term" value="F:identical protein binding"/>
    <property type="evidence" value="ECO:0007669"/>
    <property type="project" value="EnsemblFungi"/>
</dbReference>
<keyword evidence="4" id="KW-0819">tRNA processing</keyword>
<dbReference type="GO" id="GO:0005829">
    <property type="term" value="C:cytosol"/>
    <property type="evidence" value="ECO:0007669"/>
    <property type="project" value="TreeGrafter"/>
</dbReference>
<dbReference type="InterPro" id="IPR056164">
    <property type="entry name" value="Beta-prop_ELP1_1st"/>
</dbReference>
<evidence type="ECO:0000259" key="8">
    <source>
        <dbReference type="Pfam" id="PF23797"/>
    </source>
</evidence>
<evidence type="ECO:0000259" key="9">
    <source>
        <dbReference type="Pfam" id="PF23878"/>
    </source>
</evidence>
<dbReference type="PANTHER" id="PTHR12747:SF0">
    <property type="entry name" value="ELONGATOR COMPLEX PROTEIN 1"/>
    <property type="match status" value="1"/>
</dbReference>
<evidence type="ECO:0000259" key="10">
    <source>
        <dbReference type="Pfam" id="PF23925"/>
    </source>
</evidence>
<dbReference type="GO" id="GO:0033588">
    <property type="term" value="C:elongator holoenzyme complex"/>
    <property type="evidence" value="ECO:0007669"/>
    <property type="project" value="EnsemblFungi"/>
</dbReference>
<evidence type="ECO:0000256" key="6">
    <source>
        <dbReference type="SAM" id="MobiDB-lite"/>
    </source>
</evidence>
<dbReference type="InterPro" id="IPR056167">
    <property type="entry name" value="A-sol_ELP1"/>
</dbReference>
<dbReference type="InterPro" id="IPR056165">
    <property type="entry name" value="Beta-prop_ELP1_2nd"/>
</dbReference>
<protein>
    <recommendedName>
        <fullName evidence="5">Elongator complex protein 1</fullName>
    </recommendedName>
</protein>
<evidence type="ECO:0000256" key="4">
    <source>
        <dbReference type="ARBA" id="ARBA00022694"/>
    </source>
</evidence>
<sequence>MRNLRNIRYDVCRAAVGITAACWDAGKDEAIVAFGPAADELKVRLARVVDHDELVCHDVASWDALSPNPDLPVDRVVSLHYFGDLATVCVVMAGGDIVLVREAGVGPAEAESVHIEIVGSVDPGIAAARWSPDEEVLALVTVGGALLLMSRGFETIGETALTPADLAVSKHVSVGWGKKETQFHGRGAAKAMRDPTIPEHVDEGTLSPADDGAAVTISWRGDGEYVAVNAVEQIVEDSEDNDDRRRRRRRVVRVYNREGVLDSASEPVDGLESCLSWRPAGNLMATVQRKLSSTTATATPTDENTAGGVPFTIVFFERNGLRHGQFDLRPPSVAVADAAAGDEGPVSLAWNTDSTVLAVTYPSAVQLWTMGNYHWYLKQEMATTGPALPLTAWHPEKPLRLLTSASGGLCSAEYVFAVARGALTAPDDHGAVAVVDGTSIKLTPFRAANMPPPMSLFELAVRAPAVDVVFAPDDAYVAVLHGTGVDVFSWPWPPASSAASKRPAAPTLAASHSFTTAQDVPGLVPLQIGFLPQNQGATVCVLGWNGDLHIASFGLTSENLQLDAIGTQTVARGSVLVASGQGRTLYTQDAAGILSQLDPSGLDAAPLFEKLPSLLPWAKVVEVDEDGNRVAVGRSRNGHLYANERLLAKNCTSFLVTPDHLVFTTGNHLLKFVHLADAHDLDVPLDDPEIDERCRNIEQGALLVTAIPSSLCIILQMPRGNLETIFPRAMVVAGIRKLIDALDYGKAFAFCRTQRVDMNILYDYKPDQFLANVDLFLDQLNDVAFIDLFLSSLRQEDVTQTLYKDTKNAKSSAVNGATAAPAPFVQPKRVPPSSTLSSPKVNLVCDAVLSVLVARKKTSLQNIITAHVCKKPPALDDGLRVVAQLLDRGETASAEQAVEHICFLVDVNRLYDHALGLYNLALTLLVAQQAQRDPKEYLPFIQELHEKPELWRRFAIDDHLARHEKALGHLRTLDAFPDFLEYTAKHRLYKAALGLYRYDPERLRMITDQYAGYLGSQSQFREAGLAYESLGRFAQAASCYQSAGVACWRECLFAAQSQVPPPPDDAVRELAGTLADALYEARDYLAAAAVQLDYLGSVETAVRTLCKGYEFAEAMRLAVLHRRTDLLETAVDAGLGDALSSSTELLADCRAQLKAQVPRIRELRTRAREDPLGFYEGERPGGGGGGGGADVPDDVSVAASSRLSTRASLFTRYSTGTTATGQTGETGGSRTTQQHRNRSKREEKKRARGRKGTVYEQEYLVNSVRRLVERVERARPEVHRLVAGLARRNMAERARAIEGLMAELIEACQAAIDEVWQPDTVAGPVGMPSGAVASVNDNQEVSGMEQVPAEAPPVIAAFERLSLLG</sequence>
<dbReference type="Proteomes" id="UP000076874">
    <property type="component" value="Unassembled WGS sequence"/>
</dbReference>
<dbReference type="GO" id="GO:0005634">
    <property type="term" value="C:nucleus"/>
    <property type="evidence" value="ECO:0007669"/>
    <property type="project" value="UniProtKB-SubCell"/>
</dbReference>
<dbReference type="PIRSF" id="PIRSF017233">
    <property type="entry name" value="IKAP"/>
    <property type="match status" value="1"/>
</dbReference>
<evidence type="ECO:0000313" key="13">
    <source>
        <dbReference type="Proteomes" id="UP000076874"/>
    </source>
</evidence>
<feature type="domain" description="ELP1 TPR" evidence="9">
    <location>
        <begin position="952"/>
        <end position="1116"/>
    </location>
</feature>
<dbReference type="Pfam" id="PF23936">
    <property type="entry name" value="HB_ELP1"/>
    <property type="match status" value="1"/>
</dbReference>
<feature type="domain" description="ELP1 alpha-solenoid" evidence="10">
    <location>
        <begin position="728"/>
        <end position="944"/>
    </location>
</feature>
<dbReference type="InterPro" id="IPR056169">
    <property type="entry name" value="HB_ELP1"/>
</dbReference>